<proteinExistence type="predicted"/>
<reference evidence="1 2" key="1">
    <citation type="submission" date="2019-11" db="EMBL/GenBank/DDBJ databases">
        <title>Whole-genome sequence of the anaerobic purple sulfur bacterium Allochromatium palmeri DSM 15591.</title>
        <authorList>
            <person name="Kyndt J.A."/>
            <person name="Meyer T.E."/>
        </authorList>
    </citation>
    <scope>NUCLEOTIDE SEQUENCE [LARGE SCALE GENOMIC DNA]</scope>
    <source>
        <strain evidence="1 2">DSM 15591</strain>
    </source>
</reference>
<dbReference type="Proteomes" id="UP000434044">
    <property type="component" value="Unassembled WGS sequence"/>
</dbReference>
<dbReference type="Gene3D" id="1.10.10.10">
    <property type="entry name" value="Winged helix-like DNA-binding domain superfamily/Winged helix DNA-binding domain"/>
    <property type="match status" value="1"/>
</dbReference>
<keyword evidence="2" id="KW-1185">Reference proteome</keyword>
<sequence length="125" mass="13720">MSLPCCEDQTMRTLMIDVCDLETTKARMLAALESSEPSAPVLSFPSEEQLFTVLTARRWTLLRALTGAGPVGVRELARRVGRDVKGVHTDTQALVKAGVIDKLPDGKLHFPYDAVHLELEFKAVA</sequence>
<accession>A0A6N8EEE8</accession>
<protein>
    <submittedName>
        <fullName evidence="1">Transcriptional regulator</fullName>
    </submittedName>
</protein>
<dbReference type="InterPro" id="IPR036390">
    <property type="entry name" value="WH_DNA-bd_sf"/>
</dbReference>
<dbReference type="SUPFAM" id="SSF46785">
    <property type="entry name" value="Winged helix' DNA-binding domain"/>
    <property type="match status" value="1"/>
</dbReference>
<dbReference type="EMBL" id="WNKT01000026">
    <property type="protein sequence ID" value="MTW21880.1"/>
    <property type="molecule type" value="Genomic_DNA"/>
</dbReference>
<dbReference type="Pfam" id="PF25212">
    <property type="entry name" value="HVO_A0114"/>
    <property type="match status" value="1"/>
</dbReference>
<dbReference type="AlphaFoldDB" id="A0A6N8EEE8"/>
<evidence type="ECO:0000313" key="2">
    <source>
        <dbReference type="Proteomes" id="UP000434044"/>
    </source>
</evidence>
<evidence type="ECO:0000313" key="1">
    <source>
        <dbReference type="EMBL" id="MTW21880.1"/>
    </source>
</evidence>
<dbReference type="InterPro" id="IPR036388">
    <property type="entry name" value="WH-like_DNA-bd_sf"/>
</dbReference>
<dbReference type="OrthoDB" id="9809537at2"/>
<gene>
    <name evidence="1" type="ORF">GJ668_12350</name>
</gene>
<comment type="caution">
    <text evidence="1">The sequence shown here is derived from an EMBL/GenBank/DDBJ whole genome shotgun (WGS) entry which is preliminary data.</text>
</comment>
<organism evidence="1 2">
    <name type="scientific">Allochromatium palmeri</name>
    <dbReference type="NCBI Taxonomy" id="231048"/>
    <lineage>
        <taxon>Bacteria</taxon>
        <taxon>Pseudomonadati</taxon>
        <taxon>Pseudomonadota</taxon>
        <taxon>Gammaproteobacteria</taxon>
        <taxon>Chromatiales</taxon>
        <taxon>Chromatiaceae</taxon>
        <taxon>Allochromatium</taxon>
    </lineage>
</organism>
<name>A0A6N8EEE8_9GAMM</name>